<dbReference type="SUPFAM" id="SSF52172">
    <property type="entry name" value="CheY-like"/>
    <property type="match status" value="1"/>
</dbReference>
<dbReference type="SUPFAM" id="SSF47384">
    <property type="entry name" value="Homodimeric domain of signal transducing histidine kinase"/>
    <property type="match status" value="1"/>
</dbReference>
<dbReference type="SMART" id="SM00448">
    <property type="entry name" value="REC"/>
    <property type="match status" value="1"/>
</dbReference>
<dbReference type="InterPro" id="IPR036890">
    <property type="entry name" value="HATPase_C_sf"/>
</dbReference>
<feature type="domain" description="Response regulatory" evidence="9">
    <location>
        <begin position="586"/>
        <end position="702"/>
    </location>
</feature>
<evidence type="ECO:0000313" key="11">
    <source>
        <dbReference type="Proteomes" id="UP001500394"/>
    </source>
</evidence>
<evidence type="ECO:0000256" key="4">
    <source>
        <dbReference type="ARBA" id="ARBA00022679"/>
    </source>
</evidence>
<dbReference type="PANTHER" id="PTHR43047">
    <property type="entry name" value="TWO-COMPONENT HISTIDINE PROTEIN KINASE"/>
    <property type="match status" value="1"/>
</dbReference>
<dbReference type="InterPro" id="IPR004358">
    <property type="entry name" value="Sig_transdc_His_kin-like_C"/>
</dbReference>
<dbReference type="InterPro" id="IPR036097">
    <property type="entry name" value="HisK_dim/P_sf"/>
</dbReference>
<keyword evidence="7" id="KW-1133">Transmembrane helix</keyword>
<dbReference type="InterPro" id="IPR003594">
    <property type="entry name" value="HATPase_dom"/>
</dbReference>
<feature type="modified residue" description="4-aspartylphosphate" evidence="6">
    <location>
        <position position="634"/>
    </location>
</feature>
<dbReference type="Gene3D" id="3.40.50.2300">
    <property type="match status" value="1"/>
</dbReference>
<dbReference type="InterPro" id="IPR005467">
    <property type="entry name" value="His_kinase_dom"/>
</dbReference>
<keyword evidence="4" id="KW-0808">Transferase</keyword>
<dbReference type="Pfam" id="PF02518">
    <property type="entry name" value="HATPase_c"/>
    <property type="match status" value="1"/>
</dbReference>
<dbReference type="Gene3D" id="1.10.287.130">
    <property type="match status" value="1"/>
</dbReference>
<organism evidence="10 11">
    <name type="scientific">Sphingobacterium thermophilum</name>
    <dbReference type="NCBI Taxonomy" id="768534"/>
    <lineage>
        <taxon>Bacteria</taxon>
        <taxon>Pseudomonadati</taxon>
        <taxon>Bacteroidota</taxon>
        <taxon>Sphingobacteriia</taxon>
        <taxon>Sphingobacteriales</taxon>
        <taxon>Sphingobacteriaceae</taxon>
        <taxon>Sphingobacterium</taxon>
    </lineage>
</organism>
<dbReference type="InterPro" id="IPR003661">
    <property type="entry name" value="HisK_dim/P_dom"/>
</dbReference>
<keyword evidence="5" id="KW-0418">Kinase</keyword>
<dbReference type="SMART" id="SM00388">
    <property type="entry name" value="HisKA"/>
    <property type="match status" value="1"/>
</dbReference>
<dbReference type="SMART" id="SM00387">
    <property type="entry name" value="HATPase_c"/>
    <property type="match status" value="1"/>
</dbReference>
<evidence type="ECO:0000259" key="8">
    <source>
        <dbReference type="PROSITE" id="PS50109"/>
    </source>
</evidence>
<dbReference type="Gene3D" id="3.30.565.10">
    <property type="entry name" value="Histidine kinase-like ATPase, C-terminal domain"/>
    <property type="match status" value="1"/>
</dbReference>
<accession>A0ABP8QY79</accession>
<dbReference type="SUPFAM" id="SSF55874">
    <property type="entry name" value="ATPase domain of HSP90 chaperone/DNA topoisomerase II/histidine kinase"/>
    <property type="match status" value="1"/>
</dbReference>
<reference evidence="11" key="1">
    <citation type="journal article" date="2019" name="Int. J. Syst. Evol. Microbiol.">
        <title>The Global Catalogue of Microorganisms (GCM) 10K type strain sequencing project: providing services to taxonomists for standard genome sequencing and annotation.</title>
        <authorList>
            <consortium name="The Broad Institute Genomics Platform"/>
            <consortium name="The Broad Institute Genome Sequencing Center for Infectious Disease"/>
            <person name="Wu L."/>
            <person name="Ma J."/>
        </authorList>
    </citation>
    <scope>NUCLEOTIDE SEQUENCE [LARGE SCALE GENOMIC DNA]</scope>
    <source>
        <strain evidence="11">JCM 17858</strain>
    </source>
</reference>
<feature type="domain" description="Histidine kinase" evidence="8">
    <location>
        <begin position="348"/>
        <end position="562"/>
    </location>
</feature>
<dbReference type="EC" id="2.7.13.3" evidence="2"/>
<dbReference type="PANTHER" id="PTHR43047:SF72">
    <property type="entry name" value="OSMOSENSING HISTIDINE PROTEIN KINASE SLN1"/>
    <property type="match status" value="1"/>
</dbReference>
<dbReference type="EMBL" id="BAABGR010000006">
    <property type="protein sequence ID" value="GAA4513128.1"/>
    <property type="molecule type" value="Genomic_DNA"/>
</dbReference>
<feature type="transmembrane region" description="Helical" evidence="7">
    <location>
        <begin position="296"/>
        <end position="319"/>
    </location>
</feature>
<sequence length="703" mass="80934">MAEKNTFYLRLLLPGTVIVTSLILCVIFFFQYKEYKEVEARLNKAYETKTNSSPIIYELMTTFSEVDNLFRLYAVSFDKDNLKAYQDKLDTLNDIITRVDSIQQLKISATNNIIDQNIALQYVQLKKRIDDLITFADEKLANNTTDLNSRRLSRSRMTTDSLMKNIMRDTSYKDVMQDTIVRKKQSLFKRIFNAKDDTTFNQVKKEMFNVNQLNIIEKNVENLVQANERVYNRNFRELQRIYLLSKEQERNLITSNYSLLSDLKKTIDDIKEQEAQLLRESEKSDYFLLQKNSHKFGIYAMMALGIIFLMLIFIVYYQYLVANYESKIIKEKEYAANVAEEKTNLLANISHEIRTPLISLQGVVQLLKNNEFTPEKLDRTLINNIDQDISVINNSINDILSLSKIESGNMEVVMDEVYIAKIIEDTYSLHTFQASNKGLKLNKENNLKHNLKIISNEFRLRQIISNLISNAIKYTEKGSVTIRAYISNNQIFVDVEDTGIGIEKSKQEQIFRKYYIVENKKTGFGLGLHISQLLANQINGKLSVKSQLGKGSTFTLQIPLKLAQGQKNQKKDSMPSSKTDLSKDLSIVLIDDNKINLLLAKQMFKDFEHVSFFEDAADALNFIKQYKTDIVVTDVIMPHMSGWDLLDAIKSSAKLKHILVFANTADEAVAENNHSSSNHAFDGIITKPISVQKLAEAYKKIKE</sequence>
<proteinExistence type="predicted"/>
<evidence type="ECO:0000256" key="3">
    <source>
        <dbReference type="ARBA" id="ARBA00022553"/>
    </source>
</evidence>
<dbReference type="Proteomes" id="UP001500394">
    <property type="component" value="Unassembled WGS sequence"/>
</dbReference>
<evidence type="ECO:0000256" key="2">
    <source>
        <dbReference type="ARBA" id="ARBA00012438"/>
    </source>
</evidence>
<feature type="transmembrane region" description="Helical" evidence="7">
    <location>
        <begin position="12"/>
        <end position="32"/>
    </location>
</feature>
<evidence type="ECO:0000256" key="7">
    <source>
        <dbReference type="SAM" id="Phobius"/>
    </source>
</evidence>
<dbReference type="PRINTS" id="PR00344">
    <property type="entry name" value="BCTRLSENSOR"/>
</dbReference>
<dbReference type="InterPro" id="IPR011006">
    <property type="entry name" value="CheY-like_superfamily"/>
</dbReference>
<dbReference type="PROSITE" id="PS50110">
    <property type="entry name" value="RESPONSE_REGULATORY"/>
    <property type="match status" value="1"/>
</dbReference>
<evidence type="ECO:0000256" key="6">
    <source>
        <dbReference type="PROSITE-ProRule" id="PRU00169"/>
    </source>
</evidence>
<dbReference type="InterPro" id="IPR001789">
    <property type="entry name" value="Sig_transdc_resp-reg_receiver"/>
</dbReference>
<keyword evidence="7" id="KW-0812">Transmembrane</keyword>
<dbReference type="Pfam" id="PF00072">
    <property type="entry name" value="Response_reg"/>
    <property type="match status" value="1"/>
</dbReference>
<evidence type="ECO:0000256" key="1">
    <source>
        <dbReference type="ARBA" id="ARBA00000085"/>
    </source>
</evidence>
<protein>
    <recommendedName>
        <fullName evidence="2">histidine kinase</fullName>
        <ecNumber evidence="2">2.7.13.3</ecNumber>
    </recommendedName>
</protein>
<evidence type="ECO:0000256" key="5">
    <source>
        <dbReference type="ARBA" id="ARBA00022777"/>
    </source>
</evidence>
<comment type="catalytic activity">
    <reaction evidence="1">
        <text>ATP + protein L-histidine = ADP + protein N-phospho-L-histidine.</text>
        <dbReference type="EC" id="2.7.13.3"/>
    </reaction>
</comment>
<evidence type="ECO:0000313" key="10">
    <source>
        <dbReference type="EMBL" id="GAA4513128.1"/>
    </source>
</evidence>
<keyword evidence="3 6" id="KW-0597">Phosphoprotein</keyword>
<dbReference type="PROSITE" id="PS50109">
    <property type="entry name" value="HIS_KIN"/>
    <property type="match status" value="1"/>
</dbReference>
<name>A0ABP8QY79_9SPHI</name>
<evidence type="ECO:0000259" key="9">
    <source>
        <dbReference type="PROSITE" id="PS50110"/>
    </source>
</evidence>
<dbReference type="CDD" id="cd00082">
    <property type="entry name" value="HisKA"/>
    <property type="match status" value="1"/>
</dbReference>
<keyword evidence="7" id="KW-0472">Membrane</keyword>
<keyword evidence="11" id="KW-1185">Reference proteome</keyword>
<gene>
    <name evidence="10" type="ORF">GCM10023173_08310</name>
</gene>
<comment type="caution">
    <text evidence="10">The sequence shown here is derived from an EMBL/GenBank/DDBJ whole genome shotgun (WGS) entry which is preliminary data.</text>
</comment>
<dbReference type="Pfam" id="PF00512">
    <property type="entry name" value="HisKA"/>
    <property type="match status" value="1"/>
</dbReference>